<evidence type="ECO:0000259" key="2">
    <source>
        <dbReference type="Pfam" id="PF21027"/>
    </source>
</evidence>
<proteinExistence type="predicted"/>
<dbReference type="InterPro" id="IPR048527">
    <property type="entry name" value="Sde182_C"/>
</dbReference>
<organism evidence="3 4">
    <name type="scientific">Actomonas aquatica</name>
    <dbReference type="NCBI Taxonomy" id="2866162"/>
    <lineage>
        <taxon>Bacteria</taxon>
        <taxon>Pseudomonadati</taxon>
        <taxon>Verrucomicrobiota</taxon>
        <taxon>Opitutia</taxon>
        <taxon>Opitutales</taxon>
        <taxon>Opitutaceae</taxon>
        <taxon>Actomonas</taxon>
    </lineage>
</organism>
<dbReference type="InterPro" id="IPR011483">
    <property type="entry name" value="Sde182_NH-like"/>
</dbReference>
<dbReference type="Gene3D" id="2.60.40.10">
    <property type="entry name" value="Immunoglobulins"/>
    <property type="match status" value="1"/>
</dbReference>
<feature type="domain" description="Cellulose-binding Sde182 C-terminal" evidence="2">
    <location>
        <begin position="384"/>
        <end position="469"/>
    </location>
</feature>
<reference evidence="3 4" key="1">
    <citation type="submission" date="2023-12" db="EMBL/GenBank/DDBJ databases">
        <title>Description of an unclassified Opitutus bacterium of Verrucomicrobiota.</title>
        <authorList>
            <person name="Zhang D.-F."/>
        </authorList>
    </citation>
    <scope>NUCLEOTIDE SEQUENCE [LARGE SCALE GENOMIC DNA]</scope>
    <source>
        <strain evidence="3 4">WL0086</strain>
    </source>
</reference>
<dbReference type="SUPFAM" id="SSF53590">
    <property type="entry name" value="Nucleoside hydrolase"/>
    <property type="match status" value="1"/>
</dbReference>
<keyword evidence="4" id="KW-1185">Reference proteome</keyword>
<dbReference type="RefSeq" id="WP_225919631.1">
    <property type="nucleotide sequence ID" value="NZ_CP139781.1"/>
</dbReference>
<dbReference type="Pfam" id="PF21027">
    <property type="entry name" value="Sde0182_C"/>
    <property type="match status" value="1"/>
</dbReference>
<dbReference type="InterPro" id="IPR036452">
    <property type="entry name" value="Ribo_hydro-like"/>
</dbReference>
<accession>A0ABZ1CCJ9</accession>
<dbReference type="Proteomes" id="UP000738431">
    <property type="component" value="Chromosome"/>
</dbReference>
<dbReference type="EMBL" id="CP139781">
    <property type="protein sequence ID" value="WRQ88329.1"/>
    <property type="molecule type" value="Genomic_DNA"/>
</dbReference>
<gene>
    <name evidence="3" type="ORF">K1X11_002860</name>
</gene>
<dbReference type="InterPro" id="IPR013783">
    <property type="entry name" value="Ig-like_fold"/>
</dbReference>
<name>A0ABZ1CCJ9_9BACT</name>
<feature type="domain" description="Cellulose-binding Sde182 nucleoside hydrolase-like" evidence="1">
    <location>
        <begin position="25"/>
        <end position="295"/>
    </location>
</feature>
<protein>
    <submittedName>
        <fullName evidence="3">DUF1593 domain-containing protein</fullName>
    </submittedName>
</protein>
<evidence type="ECO:0000313" key="3">
    <source>
        <dbReference type="EMBL" id="WRQ88329.1"/>
    </source>
</evidence>
<evidence type="ECO:0000259" key="1">
    <source>
        <dbReference type="Pfam" id="PF07632"/>
    </source>
</evidence>
<sequence>MRTWMRWCWIVGLVVNLSAAPAKPRIFVLTDIENEPDDAQSLVRLLVHSNHYDIEGLAATTSIWLPNRTAPHRIDQIVQAYGQVRDNLAQHEEGFPTADSLRAVISAGVPRWGMQGVGPEQDSAASAALIAAMEKPDARPLWILGWGGTNVLAQALWTLRETVSAEELAALVRQLRVYAISDQDDSGPWLRREFPELFYIVSPGFEENDGGGYHYATWTGISGDRMHGRFDGADWSLVTNEWLRANVRDGHGPLGAEYPAWEYLMEGDTPSFLYLFPNGLGEPEHPDWGSWGGRYESYLPRTRPWFHAPETRPIWTNAVDEVTGVDGQPHSQIYATIWRWRQAYQNELAARMDWCVLPPAEANHPPIARLAHPRELRVRAGNSLQLDASPSRDPDGDNLHYRWFIYREAGDYMGWPELAAADEAQTTLTIPPPGYPRTEIRLPRTVHVVLEVTDDGEPALTRYQRVIVRIDPPASE</sequence>
<evidence type="ECO:0000313" key="4">
    <source>
        <dbReference type="Proteomes" id="UP000738431"/>
    </source>
</evidence>
<dbReference type="Gene3D" id="3.90.245.10">
    <property type="entry name" value="Ribonucleoside hydrolase-like"/>
    <property type="match status" value="1"/>
</dbReference>
<dbReference type="Pfam" id="PF07632">
    <property type="entry name" value="Sde182_NH-like"/>
    <property type="match status" value="1"/>
</dbReference>